<protein>
    <submittedName>
        <fullName evidence="3">Glycosyltransferase</fullName>
    </submittedName>
</protein>
<dbReference type="InterPro" id="IPR028098">
    <property type="entry name" value="Glyco_trans_4-like_N"/>
</dbReference>
<evidence type="ECO:0000313" key="3">
    <source>
        <dbReference type="EMBL" id="TXE33173.1"/>
    </source>
</evidence>
<dbReference type="Gene3D" id="3.40.50.2000">
    <property type="entry name" value="Glycogen Phosphorylase B"/>
    <property type="match status" value="2"/>
</dbReference>
<dbReference type="Pfam" id="PF13439">
    <property type="entry name" value="Glyco_transf_4"/>
    <property type="match status" value="1"/>
</dbReference>
<reference evidence="3 4" key="1">
    <citation type="submission" date="2019-07" db="EMBL/GenBank/DDBJ databases">
        <title>Serratia strains were isolated from fresh produce.</title>
        <authorList>
            <person name="Cho G.-S."/>
            <person name="Stein M."/>
            <person name="Lee W."/>
            <person name="Suh S.H."/>
            <person name="Franz C.M.A.P."/>
        </authorList>
    </citation>
    <scope>NUCLEOTIDE SEQUENCE [LARGE SCALE GENOMIC DNA]</scope>
    <source>
        <strain evidence="3 4">S17</strain>
    </source>
</reference>
<dbReference type="Pfam" id="PF00534">
    <property type="entry name" value="Glycos_transf_1"/>
    <property type="match status" value="1"/>
</dbReference>
<dbReference type="EMBL" id="VOUP01000001">
    <property type="protein sequence ID" value="TXE33173.1"/>
    <property type="molecule type" value="Genomic_DNA"/>
</dbReference>
<dbReference type="PANTHER" id="PTHR12526:SF630">
    <property type="entry name" value="GLYCOSYLTRANSFERASE"/>
    <property type="match status" value="1"/>
</dbReference>
<dbReference type="Proteomes" id="UP000321307">
    <property type="component" value="Unassembled WGS sequence"/>
</dbReference>
<dbReference type="InterPro" id="IPR001296">
    <property type="entry name" value="Glyco_trans_1"/>
</dbReference>
<sequence length="353" mass="40267">MKNILFVMPILGLTGADRVIFTLLNNLDRTRFRPMLLLYKNDPSLNVLVKELRSDVEVTYLNISGRARFSFPKILGGIRRVCREKNVSTLFISSGTSNAVISPFLFLFGKRVKTIARESNLPSLFEKSAIIKFLYQHSYKNYDKIVAQSDDMREDLIKNFQIPADKIVKINNPLDYRYINVLSQRDGQPCFNKNKINLLSIGRLTYQKGFDLLLNEFAKVEDPRYHLTIIGEGEDKTALLALRQQLALEERVTFIDSTDNPYRFMRQADVFISSSRWEGYPNVVIESLLCGTPVLANNYPGGINEIIDGENGLVCDLARNFSSALLHVSGLQNVSFDVKKVDEIFNKYNELVD</sequence>
<feature type="domain" description="Glycosyl transferase family 1" evidence="1">
    <location>
        <begin position="191"/>
        <end position="316"/>
    </location>
</feature>
<dbReference type="GO" id="GO:0016757">
    <property type="term" value="F:glycosyltransferase activity"/>
    <property type="evidence" value="ECO:0007669"/>
    <property type="project" value="InterPro"/>
</dbReference>
<accession>A0A9X9C984</accession>
<evidence type="ECO:0000259" key="1">
    <source>
        <dbReference type="Pfam" id="PF00534"/>
    </source>
</evidence>
<dbReference type="CDD" id="cd03811">
    <property type="entry name" value="GT4_GT28_WabH-like"/>
    <property type="match status" value="1"/>
</dbReference>
<dbReference type="AlphaFoldDB" id="A0A9X9C984"/>
<feature type="domain" description="Glycosyltransferase subfamily 4-like N-terminal" evidence="2">
    <location>
        <begin position="15"/>
        <end position="175"/>
    </location>
</feature>
<name>A0A9X9C984_9GAMM</name>
<dbReference type="SUPFAM" id="SSF53756">
    <property type="entry name" value="UDP-Glycosyltransferase/glycogen phosphorylase"/>
    <property type="match status" value="1"/>
</dbReference>
<evidence type="ECO:0000313" key="4">
    <source>
        <dbReference type="Proteomes" id="UP000321307"/>
    </source>
</evidence>
<dbReference type="GO" id="GO:1901135">
    <property type="term" value="P:carbohydrate derivative metabolic process"/>
    <property type="evidence" value="ECO:0007669"/>
    <property type="project" value="UniProtKB-ARBA"/>
</dbReference>
<organism evidence="3 4">
    <name type="scientific">Serratia ureilytica</name>
    <dbReference type="NCBI Taxonomy" id="300181"/>
    <lineage>
        <taxon>Bacteria</taxon>
        <taxon>Pseudomonadati</taxon>
        <taxon>Pseudomonadota</taxon>
        <taxon>Gammaproteobacteria</taxon>
        <taxon>Enterobacterales</taxon>
        <taxon>Yersiniaceae</taxon>
        <taxon>Serratia</taxon>
    </lineage>
</organism>
<evidence type="ECO:0000259" key="2">
    <source>
        <dbReference type="Pfam" id="PF13439"/>
    </source>
</evidence>
<dbReference type="PANTHER" id="PTHR12526">
    <property type="entry name" value="GLYCOSYLTRANSFERASE"/>
    <property type="match status" value="1"/>
</dbReference>
<proteinExistence type="predicted"/>
<comment type="caution">
    <text evidence="3">The sequence shown here is derived from an EMBL/GenBank/DDBJ whole genome shotgun (WGS) entry which is preliminary data.</text>
</comment>
<gene>
    <name evidence="3" type="ORF">FOT63_01570</name>
</gene>